<evidence type="ECO:0000313" key="1">
    <source>
        <dbReference type="EMBL" id="SSZ40095.1"/>
    </source>
</evidence>
<dbReference type="EMBL" id="UFTD01000002">
    <property type="protein sequence ID" value="SSZ40095.1"/>
    <property type="molecule type" value="Genomic_DNA"/>
</dbReference>
<evidence type="ECO:0000313" key="2">
    <source>
        <dbReference type="Proteomes" id="UP000253846"/>
    </source>
</evidence>
<accession>A0A336NCF0</accession>
<reference evidence="1 2" key="1">
    <citation type="submission" date="2018-06" db="EMBL/GenBank/DDBJ databases">
        <authorList>
            <consortium name="Pathogen Informatics"/>
            <person name="Doyle S."/>
        </authorList>
    </citation>
    <scope>NUCLEOTIDE SEQUENCE [LARGE SCALE GENOMIC DNA]</scope>
    <source>
        <strain evidence="1 2">NCTC12860</strain>
    </source>
</reference>
<name>A0A336NCF0_BARGR</name>
<organism evidence="1 2">
    <name type="scientific">Bartonella grahamii</name>
    <dbReference type="NCBI Taxonomy" id="33045"/>
    <lineage>
        <taxon>Bacteria</taxon>
        <taxon>Pseudomonadati</taxon>
        <taxon>Pseudomonadota</taxon>
        <taxon>Alphaproteobacteria</taxon>
        <taxon>Hyphomicrobiales</taxon>
        <taxon>Bartonellaceae</taxon>
        <taxon>Bartonella</taxon>
    </lineage>
</organism>
<protein>
    <submittedName>
        <fullName evidence="1">Uncharacterized protein</fullName>
    </submittedName>
</protein>
<dbReference type="AlphaFoldDB" id="A0A336NCF0"/>
<dbReference type="Proteomes" id="UP000253846">
    <property type="component" value="Unassembled WGS sequence"/>
</dbReference>
<proteinExistence type="predicted"/>
<gene>
    <name evidence="1" type="ORF">NCTC12860_01240</name>
</gene>
<sequence>MKDLSIGNLWLSELHEWEAKRNPLDKNLDYWKIGSDRTLRPNREESQVFILMLNF</sequence>